<sequence length="254" mass="28179">MHKKYFFFDYDGTLAAPLTQTIPASALEAIRRLRQAGHFVGLATGRLQANALDYVQSCGITTLVADGGNSVTLDGKLVWMESMPVGPCKDLLHRLDAQGIPWAVMTENVMRRYSRSEAFEMASSDAYAPTVVTPDLSIDSLSTIYKMFVPLAPEDEHVVDFGSVSHTRYDAQCVFCEPTDKSIGIKKLCDNIGAPYKDVVVFGDGYNDLNMFIPEWTSIAMGNGREPLKQKADYVTSRYDEDGILRAVEHFGWI</sequence>
<dbReference type="Pfam" id="PF08282">
    <property type="entry name" value="Hydrolase_3"/>
    <property type="match status" value="1"/>
</dbReference>
<dbReference type="RefSeq" id="WP_129424352.1">
    <property type="nucleotide sequence ID" value="NZ_SDPW01000001.1"/>
</dbReference>
<gene>
    <name evidence="1" type="ORF">ET524_06780</name>
</gene>
<dbReference type="PANTHER" id="PTHR10000:SF25">
    <property type="entry name" value="PHOSPHATASE YKRA-RELATED"/>
    <property type="match status" value="1"/>
</dbReference>
<dbReference type="Gene3D" id="3.40.50.1000">
    <property type="entry name" value="HAD superfamily/HAD-like"/>
    <property type="match status" value="1"/>
</dbReference>
<dbReference type="InterPro" id="IPR023214">
    <property type="entry name" value="HAD_sf"/>
</dbReference>
<proteinExistence type="predicted"/>
<accession>A0A4Q2K1P6</accession>
<protein>
    <recommendedName>
        <fullName evidence="3">HAD family phosphatase</fullName>
    </recommendedName>
</protein>
<dbReference type="EMBL" id="SDPW01000001">
    <property type="protein sequence ID" value="RXZ54210.1"/>
    <property type="molecule type" value="Genomic_DNA"/>
</dbReference>
<organism evidence="1 2">
    <name type="scientific">Senegalimassilia faecalis</name>
    <dbReference type="NCBI Taxonomy" id="2509433"/>
    <lineage>
        <taxon>Bacteria</taxon>
        <taxon>Bacillati</taxon>
        <taxon>Actinomycetota</taxon>
        <taxon>Coriobacteriia</taxon>
        <taxon>Coriobacteriales</taxon>
        <taxon>Coriobacteriaceae</taxon>
        <taxon>Senegalimassilia</taxon>
    </lineage>
</organism>
<dbReference type="OrthoDB" id="3180855at2"/>
<evidence type="ECO:0008006" key="3">
    <source>
        <dbReference type="Google" id="ProtNLM"/>
    </source>
</evidence>
<dbReference type="SUPFAM" id="SSF56784">
    <property type="entry name" value="HAD-like"/>
    <property type="match status" value="1"/>
</dbReference>
<dbReference type="PANTHER" id="PTHR10000">
    <property type="entry name" value="PHOSPHOSERINE PHOSPHATASE"/>
    <property type="match status" value="1"/>
</dbReference>
<evidence type="ECO:0000313" key="2">
    <source>
        <dbReference type="Proteomes" id="UP000293345"/>
    </source>
</evidence>
<dbReference type="InterPro" id="IPR036412">
    <property type="entry name" value="HAD-like_sf"/>
</dbReference>
<evidence type="ECO:0000313" key="1">
    <source>
        <dbReference type="EMBL" id="RXZ54210.1"/>
    </source>
</evidence>
<comment type="caution">
    <text evidence="1">The sequence shown here is derived from an EMBL/GenBank/DDBJ whole genome shotgun (WGS) entry which is preliminary data.</text>
</comment>
<dbReference type="AlphaFoldDB" id="A0A4Q2K1P6"/>
<dbReference type="GO" id="GO:0016791">
    <property type="term" value="F:phosphatase activity"/>
    <property type="evidence" value="ECO:0007669"/>
    <property type="project" value="TreeGrafter"/>
</dbReference>
<keyword evidence="2" id="KW-1185">Reference proteome</keyword>
<dbReference type="Proteomes" id="UP000293345">
    <property type="component" value="Unassembled WGS sequence"/>
</dbReference>
<name>A0A4Q2K1P6_9ACTN</name>
<dbReference type="GO" id="GO:0000287">
    <property type="term" value="F:magnesium ion binding"/>
    <property type="evidence" value="ECO:0007669"/>
    <property type="project" value="TreeGrafter"/>
</dbReference>
<reference evidence="1 2" key="1">
    <citation type="submission" date="2019-01" db="EMBL/GenBank/DDBJ databases">
        <title>Senegalimassilia sp. nov. KGMB04484 isolated human feces.</title>
        <authorList>
            <person name="Han K.-I."/>
            <person name="Kim J.-S."/>
            <person name="Lee K.C."/>
            <person name="Suh M.K."/>
            <person name="Eom M.K."/>
            <person name="Lee J.H."/>
            <person name="Park S.-H."/>
            <person name="Kang S.W."/>
            <person name="Park J.-E."/>
            <person name="Oh B.S."/>
            <person name="Yu S.Y."/>
            <person name="Choi S.-H."/>
            <person name="Lee D.H."/>
            <person name="Yoon H."/>
            <person name="Kim B.-Y."/>
            <person name="Lee J.H."/>
            <person name="Lee J.-S."/>
        </authorList>
    </citation>
    <scope>NUCLEOTIDE SEQUENCE [LARGE SCALE GENOMIC DNA]</scope>
    <source>
        <strain evidence="1 2">KGMB04484</strain>
    </source>
</reference>
<dbReference type="Gene3D" id="3.30.1240.10">
    <property type="match status" value="1"/>
</dbReference>
<dbReference type="GO" id="GO:0005829">
    <property type="term" value="C:cytosol"/>
    <property type="evidence" value="ECO:0007669"/>
    <property type="project" value="TreeGrafter"/>
</dbReference>